<dbReference type="KEGG" id="cdi:DIP1852"/>
<protein>
    <recommendedName>
        <fullName evidence="1">Metallo-beta-lactamase domain-containing protein</fullName>
    </recommendedName>
</protein>
<evidence type="ECO:0000313" key="3">
    <source>
        <dbReference type="Proteomes" id="UP000002198"/>
    </source>
</evidence>
<dbReference type="SUPFAM" id="SSF56281">
    <property type="entry name" value="Metallo-hydrolase/oxidoreductase"/>
    <property type="match status" value="1"/>
</dbReference>
<dbReference type="CDD" id="cd07716">
    <property type="entry name" value="RNaseZ_short-form-like_MBL-fold"/>
    <property type="match status" value="1"/>
</dbReference>
<keyword evidence="3" id="KW-1185">Reference proteome</keyword>
<evidence type="ECO:0000259" key="1">
    <source>
        <dbReference type="Pfam" id="PF12706"/>
    </source>
</evidence>
<dbReference type="HOGENOM" id="CLU_031317_3_0_11"/>
<dbReference type="Pfam" id="PF12706">
    <property type="entry name" value="Lactamase_B_2"/>
    <property type="match status" value="1"/>
</dbReference>
<dbReference type="STRING" id="257309.DIP1852"/>
<dbReference type="PANTHER" id="PTHR46018:SF4">
    <property type="entry name" value="METALLO-HYDROLASE YHFI-RELATED"/>
    <property type="match status" value="1"/>
</dbReference>
<dbReference type="Proteomes" id="UP000002198">
    <property type="component" value="Chromosome"/>
</dbReference>
<dbReference type="InterPro" id="IPR036866">
    <property type="entry name" value="RibonucZ/Hydroxyglut_hydro"/>
</dbReference>
<dbReference type="EMBL" id="BX248359">
    <property type="protein sequence ID" value="CAE50381.1"/>
    <property type="molecule type" value="Genomic_DNA"/>
</dbReference>
<dbReference type="AlphaFoldDB" id="Q6NFN5"/>
<dbReference type="GO" id="GO:0042781">
    <property type="term" value="F:3'-tRNA processing endoribonuclease activity"/>
    <property type="evidence" value="ECO:0007669"/>
    <property type="project" value="TreeGrafter"/>
</dbReference>
<reference evidence="2 3" key="1">
    <citation type="journal article" date="2003" name="Nucleic Acids Res.">
        <title>The complete genome sequence and analysis of Corynebacterium diphtheriae NCTC13129.</title>
        <authorList>
            <person name="Cerdeno-Tarraga A.M."/>
            <person name="Efstratiou A."/>
            <person name="Dover L.G."/>
            <person name="Holden M.T.G."/>
            <person name="Pallen M."/>
            <person name="Bentley S.D."/>
            <person name="Besra G.S."/>
            <person name="Churcher C."/>
            <person name="James K.D."/>
            <person name="De Zoysa A."/>
            <person name="Chillingworth T."/>
            <person name="Cronin A."/>
            <person name="Dowd L."/>
            <person name="Feltwell T."/>
            <person name="Hamlin N."/>
            <person name="Holroyd S."/>
            <person name="Jagels K."/>
            <person name="Moule S."/>
            <person name="Quail M.A."/>
            <person name="Rabbinowitsch E."/>
            <person name="Rutherford K."/>
            <person name="Thomson N.R."/>
            <person name="Unwin L."/>
            <person name="Whitehead S."/>
            <person name="Barrell B.G.Parkhill.J."/>
        </authorList>
    </citation>
    <scope>NUCLEOTIDE SEQUENCE [LARGE SCALE GENOMIC DNA]</scope>
    <source>
        <strain evidence="3">ATCC 700971 / NCTC 13129 / Biotype gravis</strain>
    </source>
</reference>
<evidence type="ECO:0000313" key="2">
    <source>
        <dbReference type="EMBL" id="CAE50381.1"/>
    </source>
</evidence>
<dbReference type="PANTHER" id="PTHR46018">
    <property type="entry name" value="ZINC PHOSPHODIESTERASE ELAC PROTEIN 1"/>
    <property type="match status" value="1"/>
</dbReference>
<name>Q6NFN5_CORDI</name>
<proteinExistence type="predicted"/>
<gene>
    <name evidence="2" type="ordered locus">DIP1852</name>
</gene>
<sequence>MRSLCSLFTSKRGNVSSMKLTILGSSGSVGAPDNPSSGYLIQFENSPSIAMDFGHGVMGELQRIQDPNDAHVVFSHMHADHCMDFPALMVWRRFHPTQPAPGRNLCGGPKDAPVVLGRLSSNSIDKVDDMSDTFAFIPWEPGKEEIFGAVTITPWPTIHPIDSYALRLKETRTGKVIAYSGDAAYAENLIDCARDADLFLCEATWGATSEGKAPDMHMSGAEAGRLARLAGAKKLVLVHIPPWSDTNEALAAARAEFDGEVLVGEHGLELTV</sequence>
<dbReference type="Gene3D" id="3.60.15.10">
    <property type="entry name" value="Ribonuclease Z/Hydroxyacylglutathione hydrolase-like"/>
    <property type="match status" value="1"/>
</dbReference>
<dbReference type="InterPro" id="IPR001279">
    <property type="entry name" value="Metallo-B-lactamas"/>
</dbReference>
<accession>Q6NFN5</accession>
<feature type="domain" description="Metallo-beta-lactamase" evidence="1">
    <location>
        <begin position="70"/>
        <end position="240"/>
    </location>
</feature>
<organism evidence="2 3">
    <name type="scientific">Corynebacterium diphtheriae (strain ATCC 700971 / NCTC 13129 / Biotype gravis)</name>
    <dbReference type="NCBI Taxonomy" id="257309"/>
    <lineage>
        <taxon>Bacteria</taxon>
        <taxon>Bacillati</taxon>
        <taxon>Actinomycetota</taxon>
        <taxon>Actinomycetes</taxon>
        <taxon>Mycobacteriales</taxon>
        <taxon>Corynebacteriaceae</taxon>
        <taxon>Corynebacterium</taxon>
    </lineage>
</organism>